<gene>
    <name evidence="1" type="ORF">Hyperionvirus27_7</name>
</gene>
<dbReference type="EMBL" id="MK072409">
    <property type="protein sequence ID" value="AYV84487.1"/>
    <property type="molecule type" value="Genomic_DNA"/>
</dbReference>
<sequence length="129" mass="14901">MPPIKNRKKYRCHCCQQIIHDRRDNYCTNYDIVEPEWTEYFVTEPEYTDDAYWDQIYYDQMLPGYIYNPLQLTVGNYGTPLWIKQTRGCGNCYQGSATLGGSACAIRDRIRARPDCTSCIIGVPPGCPP</sequence>
<evidence type="ECO:0000313" key="1">
    <source>
        <dbReference type="EMBL" id="AYV84487.1"/>
    </source>
</evidence>
<accession>A0A3G5ABC2</accession>
<reference evidence="1" key="1">
    <citation type="submission" date="2018-10" db="EMBL/GenBank/DDBJ databases">
        <title>Hidden diversity of soil giant viruses.</title>
        <authorList>
            <person name="Schulz F."/>
            <person name="Alteio L."/>
            <person name="Goudeau D."/>
            <person name="Ryan E.M."/>
            <person name="Malmstrom R.R."/>
            <person name="Blanchard J."/>
            <person name="Woyke T."/>
        </authorList>
    </citation>
    <scope>NUCLEOTIDE SEQUENCE</scope>
    <source>
        <strain evidence="1">HYV1</strain>
    </source>
</reference>
<proteinExistence type="predicted"/>
<organism evidence="1">
    <name type="scientific">Hyperionvirus sp</name>
    <dbReference type="NCBI Taxonomy" id="2487770"/>
    <lineage>
        <taxon>Viruses</taxon>
        <taxon>Varidnaviria</taxon>
        <taxon>Bamfordvirae</taxon>
        <taxon>Nucleocytoviricota</taxon>
        <taxon>Megaviricetes</taxon>
        <taxon>Imitervirales</taxon>
        <taxon>Mimiviridae</taxon>
        <taxon>Klosneuvirinae</taxon>
    </lineage>
</organism>
<name>A0A3G5ABC2_9VIRU</name>
<protein>
    <submittedName>
        <fullName evidence="1">Uncharacterized protein</fullName>
    </submittedName>
</protein>